<evidence type="ECO:0000256" key="1">
    <source>
        <dbReference type="SAM" id="MobiDB-lite"/>
    </source>
</evidence>
<dbReference type="Proteomes" id="UP000000763">
    <property type="component" value="Chromosome 9"/>
</dbReference>
<name>B7E7V8_ORYSJ</name>
<evidence type="ECO:0000313" key="3">
    <source>
        <dbReference type="EMBL" id="BAF24659.1"/>
    </source>
</evidence>
<reference evidence="3" key="4">
    <citation type="journal article" date="2007" name="Genome Res.">
        <title>Curated Genome Annotation of Oryza sativa ssp. japonica and Comparative Genome Analysis with Arabidopsis thaliana.</title>
        <authorList>
            <consortium name="The Rice Annotation Project (RAP)"/>
            <person name="Itoh T."/>
            <person name="Tanaka T."/>
            <person name="Barrero R.A."/>
            <person name="Yamasaki C."/>
            <person name="Fujii Y."/>
            <person name="Hilton P.B."/>
            <person name="Antonio B.A."/>
            <person name="Aono H."/>
            <person name="Apweiler R."/>
            <person name="Bruskiewich R."/>
            <person name="Bureau T."/>
            <person name="Burr F."/>
            <person name="Costa de Oliveira A."/>
            <person name="Fuks G."/>
            <person name="Habara T."/>
            <person name="Haberer G."/>
            <person name="Han B."/>
            <person name="Harada E."/>
            <person name="Hiraki A.T."/>
            <person name="Hirochika H."/>
            <person name="Hoen D."/>
            <person name="Hokari H."/>
            <person name="Hosokawa S."/>
            <person name="Hsing Y."/>
            <person name="Ikawa H."/>
            <person name="Ikeo K."/>
            <person name="Imanishi T."/>
            <person name="Ito Y."/>
            <person name="Jaiswal P."/>
            <person name="Kanno M."/>
            <person name="Kawahara Y."/>
            <person name="Kawamura T."/>
            <person name="Kawashima H."/>
            <person name="Khurana J.P."/>
            <person name="Kikuchi S."/>
            <person name="Komatsu S."/>
            <person name="Koyanagi K.O."/>
            <person name="Kubooka H."/>
            <person name="Lieberherr D."/>
            <person name="Lin Y.C."/>
            <person name="Lonsdale D."/>
            <person name="Matsumoto T."/>
            <person name="Matsuya A."/>
            <person name="McCombie W.R."/>
            <person name="Messing J."/>
            <person name="Miyao A."/>
            <person name="Mulder N."/>
            <person name="Nagamura Y."/>
            <person name="Nam J."/>
            <person name="Namiki N."/>
            <person name="Numa H."/>
            <person name="Nurimoto S."/>
            <person name="O'donovan C."/>
            <person name="Ohyanagi H."/>
            <person name="Okido T."/>
            <person name="Oota S."/>
            <person name="Osato N."/>
            <person name="Palmer L.E."/>
            <person name="Quetier F."/>
            <person name="Raghuvanshi S."/>
            <person name="Saichi N."/>
            <person name="Sakai H."/>
            <person name="Sakai Y."/>
            <person name="Sakata K."/>
            <person name="Sakurai T."/>
            <person name="Sato F."/>
            <person name="Sato Y."/>
            <person name="Schoof H."/>
            <person name="Seki M."/>
            <person name="Shibata M."/>
            <person name="Shimizu Y."/>
            <person name="Shinozaki K."/>
            <person name="Shinso Y."/>
            <person name="Singh N.K."/>
            <person name="Smith-White B."/>
            <person name="Takeda J."/>
            <person name="Tanino M."/>
            <person name="Tatusova T."/>
            <person name="Thongjuea S."/>
            <person name="Todokoro F."/>
            <person name="Tsugane M."/>
            <person name="Tyagi A.K."/>
            <person name="Vanavichit A."/>
            <person name="Wang A."/>
            <person name="Wing R.A."/>
            <person name="Yamaguchi K."/>
            <person name="Yamamoto M."/>
            <person name="Yamamoto N."/>
            <person name="Yu Y."/>
            <person name="Zhang H."/>
            <person name="Zhao Q."/>
            <person name="Higo K."/>
            <person name="Burr B."/>
            <person name="Gojobori T."/>
            <person name="Sasaki T."/>
        </authorList>
    </citation>
    <scope>NUCLEOTIDE SEQUENCE</scope>
</reference>
<feature type="region of interest" description="Disordered" evidence="1">
    <location>
        <begin position="1"/>
        <end position="58"/>
    </location>
</feature>
<dbReference type="EMBL" id="AP008215">
    <property type="protein sequence ID" value="BAF24659.1"/>
    <property type="molecule type" value="Genomic_DNA"/>
</dbReference>
<dbReference type="AlphaFoldDB" id="B7E7V8"/>
<organism evidence="2 4">
    <name type="scientific">Oryza sativa subsp. japonica</name>
    <name type="common">Rice</name>
    <dbReference type="NCBI Taxonomy" id="39947"/>
    <lineage>
        <taxon>Eukaryota</taxon>
        <taxon>Viridiplantae</taxon>
        <taxon>Streptophyta</taxon>
        <taxon>Embryophyta</taxon>
        <taxon>Tracheophyta</taxon>
        <taxon>Spermatophyta</taxon>
        <taxon>Magnoliopsida</taxon>
        <taxon>Liliopsida</taxon>
        <taxon>Poales</taxon>
        <taxon>Poaceae</taxon>
        <taxon>BOP clade</taxon>
        <taxon>Oryzoideae</taxon>
        <taxon>Oryzeae</taxon>
        <taxon>Oryzinae</taxon>
        <taxon>Oryza</taxon>
        <taxon>Oryza sativa</taxon>
    </lineage>
</organism>
<gene>
    <name evidence="3" type="ordered locus">Os09g0274100</name>
    <name evidence="2" type="ORF">OJ1031_C12.28</name>
</gene>
<reference evidence="3 4" key="2">
    <citation type="journal article" date="2005" name="Nature">
        <title>The map-based sequence of the rice genome.</title>
        <authorList>
            <consortium name="International rice genome sequencing project (IRGSP)"/>
            <person name="Matsumoto T."/>
            <person name="Wu J."/>
            <person name="Kanamori H."/>
            <person name="Katayose Y."/>
            <person name="Fujisawa M."/>
            <person name="Namiki N."/>
            <person name="Mizuno H."/>
            <person name="Yamamoto K."/>
            <person name="Antonio B.A."/>
            <person name="Baba T."/>
            <person name="Sakata K."/>
            <person name="Nagamura Y."/>
            <person name="Aoki H."/>
            <person name="Arikawa K."/>
            <person name="Arita K."/>
            <person name="Bito T."/>
            <person name="Chiden Y."/>
            <person name="Fujitsuka N."/>
            <person name="Fukunaka R."/>
            <person name="Hamada M."/>
            <person name="Harada C."/>
            <person name="Hayashi A."/>
            <person name="Hijishita S."/>
            <person name="Honda M."/>
            <person name="Hosokawa S."/>
            <person name="Ichikawa Y."/>
            <person name="Idonuma A."/>
            <person name="Iijima M."/>
            <person name="Ikeda M."/>
            <person name="Ikeno M."/>
            <person name="Ito K."/>
            <person name="Ito S."/>
            <person name="Ito T."/>
            <person name="Ito Y."/>
            <person name="Ito Y."/>
            <person name="Iwabuchi A."/>
            <person name="Kamiya K."/>
            <person name="Karasawa W."/>
            <person name="Kurita K."/>
            <person name="Katagiri S."/>
            <person name="Kikuta A."/>
            <person name="Kobayashi H."/>
            <person name="Kobayashi N."/>
            <person name="Machita K."/>
            <person name="Maehara T."/>
            <person name="Masukawa M."/>
            <person name="Mizubayashi T."/>
            <person name="Mukai Y."/>
            <person name="Nagasaki H."/>
            <person name="Nagata Y."/>
            <person name="Naito S."/>
            <person name="Nakashima M."/>
            <person name="Nakama Y."/>
            <person name="Nakamichi Y."/>
            <person name="Nakamura M."/>
            <person name="Meguro A."/>
            <person name="Negishi M."/>
            <person name="Ohta I."/>
            <person name="Ohta T."/>
            <person name="Okamoto M."/>
            <person name="Ono N."/>
            <person name="Saji S."/>
            <person name="Sakaguchi M."/>
            <person name="Sakai K."/>
            <person name="Shibata M."/>
            <person name="Shimokawa T."/>
            <person name="Song J."/>
            <person name="Takazaki Y."/>
            <person name="Terasawa K."/>
            <person name="Tsugane M."/>
            <person name="Tsuji K."/>
            <person name="Ueda S."/>
            <person name="Waki K."/>
            <person name="Yamagata H."/>
            <person name="Yamamoto M."/>
            <person name="Yamamoto S."/>
            <person name="Yamane H."/>
            <person name="Yoshiki S."/>
            <person name="Yoshihara R."/>
            <person name="Yukawa K."/>
            <person name="Zhong H."/>
            <person name="Yano M."/>
            <person name="Yuan Q."/>
            <person name="Ouyang S."/>
            <person name="Liu J."/>
            <person name="Jones K.M."/>
            <person name="Gansberger K."/>
            <person name="Moffat K."/>
            <person name="Hill J."/>
            <person name="Bera J."/>
            <person name="Fadrosh D."/>
            <person name="Jin S."/>
            <person name="Johri S."/>
            <person name="Kim M."/>
            <person name="Overton L."/>
            <person name="Reardon M."/>
            <person name="Tsitrin T."/>
            <person name="Vuong H."/>
            <person name="Weaver B."/>
            <person name="Ciecko A."/>
            <person name="Tallon L."/>
            <person name="Jackson J."/>
            <person name="Pai G."/>
            <person name="Aken S.V."/>
            <person name="Utterback T."/>
            <person name="Reidmuller S."/>
            <person name="Feldblyum T."/>
            <person name="Hsiao J."/>
            <person name="Zismann V."/>
            <person name="Iobst S."/>
            <person name="de Vazeille A.R."/>
            <person name="Buell C.R."/>
            <person name="Ying K."/>
            <person name="Li Y."/>
            <person name="Lu T."/>
            <person name="Huang Y."/>
            <person name="Zhao Q."/>
            <person name="Feng Q."/>
            <person name="Zhang L."/>
            <person name="Zhu J."/>
            <person name="Weng Q."/>
            <person name="Mu J."/>
            <person name="Lu Y."/>
            <person name="Fan D."/>
            <person name="Liu Y."/>
            <person name="Guan J."/>
            <person name="Zhang Y."/>
            <person name="Yu S."/>
            <person name="Liu X."/>
            <person name="Zhang Y."/>
            <person name="Hong G."/>
            <person name="Han B."/>
            <person name="Choisne N."/>
            <person name="Demange N."/>
            <person name="Orjeda G."/>
            <person name="Samain S."/>
            <person name="Cattolico L."/>
            <person name="Pelletier E."/>
            <person name="Couloux A."/>
            <person name="Segurens B."/>
            <person name="Wincker P."/>
            <person name="D'Hont A."/>
            <person name="Scarpelli C."/>
            <person name="Weissenbach J."/>
            <person name="Salanoubat M."/>
            <person name="Quetier F."/>
            <person name="Yu Y."/>
            <person name="Kim H.R."/>
            <person name="Rambo T."/>
            <person name="Currie J."/>
            <person name="Collura K."/>
            <person name="Luo M."/>
            <person name="Yang T."/>
            <person name="Ammiraju J.S.S."/>
            <person name="Engler F."/>
            <person name="Soderlund C."/>
            <person name="Wing R.A."/>
            <person name="Palmer L.E."/>
            <person name="de la Bastide M."/>
            <person name="Spiegel L."/>
            <person name="Nascimento L."/>
            <person name="Zutavern T."/>
            <person name="O'Shaughnessy A."/>
            <person name="Dike S."/>
            <person name="Dedhia N."/>
            <person name="Preston R."/>
            <person name="Balija V."/>
            <person name="McCombie W.R."/>
            <person name="Chow T."/>
            <person name="Chen H."/>
            <person name="Chung M."/>
            <person name="Chen C."/>
            <person name="Shaw J."/>
            <person name="Wu H."/>
            <person name="Hsiao K."/>
            <person name="Chao Y."/>
            <person name="Chu M."/>
            <person name="Cheng C."/>
            <person name="Hour A."/>
            <person name="Lee P."/>
            <person name="Lin S."/>
            <person name="Lin Y."/>
            <person name="Liou J."/>
            <person name="Liu S."/>
            <person name="Hsing Y."/>
            <person name="Raghuvanshi S."/>
            <person name="Mohanty A."/>
            <person name="Bharti A.K."/>
            <person name="Gaur A."/>
            <person name="Gupta V."/>
            <person name="Kumar D."/>
            <person name="Ravi V."/>
            <person name="Vij S."/>
            <person name="Kapur A."/>
            <person name="Khurana P."/>
            <person name="Khurana P."/>
            <person name="Khurana J.P."/>
            <person name="Tyagi A.K."/>
            <person name="Gaikwad K."/>
            <person name="Singh A."/>
            <person name="Dalal V."/>
            <person name="Srivastava S."/>
            <person name="Dixit A."/>
            <person name="Pal A.K."/>
            <person name="Ghazi I.A."/>
            <person name="Yadav M."/>
            <person name="Pandit A."/>
            <person name="Bhargava A."/>
            <person name="Sureshbabu K."/>
            <person name="Batra K."/>
            <person name="Sharma T.R."/>
            <person name="Mohapatra T."/>
            <person name="Singh N.K."/>
            <person name="Messing J."/>
            <person name="Nelson A.B."/>
            <person name="Fuks G."/>
            <person name="Kavchok S."/>
            <person name="Keizer G."/>
            <person name="Linton E."/>
            <person name="Llaca V."/>
            <person name="Song R."/>
            <person name="Tanyolac B."/>
            <person name="Young S."/>
            <person name="Ho-Il K."/>
            <person name="Hahn J.H."/>
            <person name="Sangsakoo G."/>
            <person name="Vanavichit A."/>
            <person name="de Mattos Luiz.A.T."/>
            <person name="Zimmer P.D."/>
            <person name="Malone G."/>
            <person name="Dellagostin O."/>
            <person name="de Oliveira A.C."/>
            <person name="Bevan M."/>
            <person name="Bancroft I."/>
            <person name="Minx P."/>
            <person name="Cordum H."/>
            <person name="Wilson R."/>
            <person name="Cheng Z."/>
            <person name="Jin W."/>
            <person name="Jiang J."/>
            <person name="Leong S.A."/>
            <person name="Iwama H."/>
            <person name="Gojobori T."/>
            <person name="Itoh T."/>
            <person name="Niimura Y."/>
            <person name="Fujii Y."/>
            <person name="Habara T."/>
            <person name="Sakai H."/>
            <person name="Sato Y."/>
            <person name="Wilson G."/>
            <person name="Kumar K."/>
            <person name="McCouch S."/>
            <person name="Juretic N."/>
            <person name="Hoen D."/>
            <person name="Wright S."/>
            <person name="Bruskiewich R."/>
            <person name="Bureau T."/>
            <person name="Miyao A."/>
            <person name="Hirochika H."/>
            <person name="Nishikawa T."/>
            <person name="Kadowaki K."/>
            <person name="Sugiura M."/>
            <person name="Burr B."/>
            <person name="Sasaki T."/>
        </authorList>
    </citation>
    <scope>NUCLEOTIDE SEQUENCE [LARGE SCALE GENOMIC DNA]</scope>
    <source>
        <strain evidence="4">cv. Nipponbare</strain>
    </source>
</reference>
<reference evidence="3" key="5">
    <citation type="journal article" date="2008" name="Nucleic Acids Res.">
        <title>The Rice Annotation Project Database (RAP-DB): 2008 update.</title>
        <authorList>
            <consortium name="The Rice Annotation Project (RAP)"/>
            <person name="Tanaka T."/>
            <person name="Antonio B.A."/>
            <person name="Kikuchi S."/>
            <person name="Matsumoto T."/>
            <person name="Nagamura Y."/>
            <person name="Numa H."/>
            <person name="Sakai H."/>
            <person name="Wu J."/>
            <person name="Itoh T."/>
            <person name="Sasaki T."/>
            <person name="Aono R."/>
            <person name="Fujii Y."/>
            <person name="Habara T."/>
            <person name="Harada E."/>
            <person name="Kanno M."/>
            <person name="Kawahara Y."/>
            <person name="Kawashima H."/>
            <person name="Kubooka H."/>
            <person name="Matsuya A."/>
            <person name="Nakaoka H."/>
            <person name="Saichi N."/>
            <person name="Sanbonmatsu R."/>
            <person name="Sato Y."/>
            <person name="Shinso Y."/>
            <person name="Suzuki M."/>
            <person name="Takeda J."/>
            <person name="Tanino M."/>
            <person name="Todokoro F."/>
            <person name="Yamaguchi K."/>
            <person name="Yamamoto N."/>
            <person name="Yamasaki C."/>
            <person name="Imanishi T."/>
            <person name="Okido T."/>
            <person name="Tada M."/>
            <person name="Ikeo K."/>
            <person name="Tateno Y."/>
            <person name="Gojobori T."/>
            <person name="Lin Y.C."/>
            <person name="Wei F.J."/>
            <person name="Hsing Y.I."/>
            <person name="Zhao Q."/>
            <person name="Han B."/>
            <person name="Kramer M.R."/>
            <person name="McCombie R.W."/>
            <person name="Lonsdale D."/>
            <person name="O'Donovan C.C."/>
            <person name="Whitfield E.J."/>
            <person name="Apweiler R."/>
            <person name="Koyanagi K.O."/>
            <person name="Khurana J.P."/>
            <person name="Raghuvanshi S."/>
            <person name="Singh N.K."/>
            <person name="Tyagi A.K."/>
            <person name="Haberer G."/>
            <person name="Fujisawa M."/>
            <person name="Hosokawa S."/>
            <person name="Ito Y."/>
            <person name="Ikawa H."/>
            <person name="Shibata M."/>
            <person name="Yamamoto M."/>
            <person name="Bruskiewich R.M."/>
            <person name="Hoen D.R."/>
            <person name="Bureau TE."/>
            <person name="Namiki N."/>
            <person name="Ohyanagi H."/>
            <person name="Sakai Y."/>
            <person name="Nobushima S."/>
            <person name="Sakata K."/>
            <person name="Barrero R.A."/>
            <person name="Sato Y."/>
            <person name="Souvorov A."/>
            <person name="Smith-White B."/>
            <person name="Tatusova T."/>
            <person name="An S."/>
            <person name="An G."/>
            <person name="OOta S."/>
            <person name="Fuks G."/>
            <person name="Messing J."/>
            <person name="Christie K.R."/>
            <person name="Lieberherr D."/>
            <person name="Kim H."/>
            <person name="Zuccolo A."/>
            <person name="Wing R.A."/>
            <person name="Nobuta K."/>
            <person name="Green P.J."/>
            <person name="Lu C."/>
            <person name="Meyers BC."/>
            <person name="Chaparro C."/>
            <person name="Piegu B."/>
            <person name="Panaud O."/>
            <person name="Echeverria M."/>
        </authorList>
    </citation>
    <scope>NUCLEOTIDE SEQUENCE</scope>
</reference>
<reference evidence="3" key="7">
    <citation type="submission" date="2009-08" db="EMBL/GenBank/DDBJ databases">
        <title>Oryza sativa nipponbare(GA3) genomic DNA, chromosome 9.</title>
        <authorList>
            <consortium name="IRGSP(International Rice Genome Sequencing Project)"/>
        </authorList>
    </citation>
    <scope>NUCLEOTIDE SEQUENCE</scope>
</reference>
<dbReference type="KEGG" id="dosa:Os09g0274100"/>
<sequence>MGRNQRCRRDPPAQPRFASPVGLVRLGGAPPRVGRHPARGGGRGALAGRREYTPPTPHLQFRWPRLVDGVQRQSPHRLAAHFVASEGGHRRMASYNGERCTVSCAREVFVEMPPRLCGSVL</sequence>
<dbReference type="EMBL" id="AP005547">
    <property type="protein sequence ID" value="BAD25943.1"/>
    <property type="molecule type" value="Genomic_DNA"/>
</dbReference>
<reference evidence="3" key="8">
    <citation type="submission" date="2009-08" db="EMBL/GenBank/DDBJ databases">
        <title>The Second Rice Annotation Project Meeting (RAP2).</title>
        <authorList>
            <consortium name="The Rice Annotation Project (RAP)"/>
        </authorList>
    </citation>
    <scope>NUCLEOTIDE SEQUENCE</scope>
</reference>
<reference evidence="3" key="3">
    <citation type="journal article" date="2006" name="Nucleic Acids Res.">
        <title>The Rice Annotation Project Database (RAP-DB): hub for Oryza sativa ssp. japonica genome information.</title>
        <authorList>
            <person name="Ohyanagi H."/>
            <person name="Tanaka T."/>
            <person name="Sakai H."/>
            <person name="Shigemoto Y."/>
            <person name="Yamaguchi K."/>
            <person name="Habara T."/>
            <person name="Fujii Y."/>
            <person name="Antonio B.A."/>
            <person name="Nagamura Y."/>
            <person name="Imanishi T."/>
            <person name="Ikeo K."/>
            <person name="Itoh T."/>
            <person name="Gojobori T."/>
            <person name="Sasaki T."/>
        </authorList>
    </citation>
    <scope>NUCLEOTIDE SEQUENCE</scope>
</reference>
<protein>
    <submittedName>
        <fullName evidence="3">Os09g0274100 protein</fullName>
    </submittedName>
</protein>
<evidence type="ECO:0000313" key="4">
    <source>
        <dbReference type="Proteomes" id="UP000000763"/>
    </source>
</evidence>
<reference evidence="4" key="6">
    <citation type="journal article" date="2008" name="Nucleic Acids Res.">
        <title>The rice annotation project database (RAP-DB): 2008 update.</title>
        <authorList>
            <consortium name="The rice annotation project (RAP)"/>
        </authorList>
    </citation>
    <scope>GENOME REANNOTATION</scope>
    <source>
        <strain evidence="4">cv. Nipponbare</strain>
    </source>
</reference>
<proteinExistence type="predicted"/>
<reference evidence="2" key="1">
    <citation type="submission" date="2002-07" db="EMBL/GenBank/DDBJ databases">
        <title>Oryza sativa nipponbare(GA3) genomic DNA, chromosome 9, BAC clone:OJ1031_C12.</title>
        <authorList>
            <person name="Sasaki T."/>
            <person name="Matsumoto T."/>
            <person name="Hattori M."/>
            <person name="Sakaki Y."/>
            <person name="Katayose Y."/>
        </authorList>
    </citation>
    <scope>NUCLEOTIDE SEQUENCE</scope>
</reference>
<accession>B7E7V8</accession>
<evidence type="ECO:0000313" key="2">
    <source>
        <dbReference type="EMBL" id="BAD25943.1"/>
    </source>
</evidence>